<evidence type="ECO:0000256" key="2">
    <source>
        <dbReference type="ARBA" id="ARBA00022679"/>
    </source>
</evidence>
<name>A0A1F7YVD3_9BACT</name>
<dbReference type="GO" id="GO:0032259">
    <property type="term" value="P:methylation"/>
    <property type="evidence" value="ECO:0007669"/>
    <property type="project" value="UniProtKB-KW"/>
</dbReference>
<evidence type="ECO:0000313" key="5">
    <source>
        <dbReference type="Proteomes" id="UP000178870"/>
    </source>
</evidence>
<keyword evidence="1" id="KW-0489">Methyltransferase</keyword>
<gene>
    <name evidence="4" type="ORF">A2803_03835</name>
</gene>
<dbReference type="EMBL" id="MGGP01000028">
    <property type="protein sequence ID" value="OGM31296.1"/>
    <property type="molecule type" value="Genomic_DNA"/>
</dbReference>
<organism evidence="4 5">
    <name type="scientific">Candidatus Woesebacteria bacterium RIFCSPHIGHO2_01_FULL_44_21</name>
    <dbReference type="NCBI Taxonomy" id="1802503"/>
    <lineage>
        <taxon>Bacteria</taxon>
        <taxon>Candidatus Woeseibacteriota</taxon>
    </lineage>
</organism>
<feature type="domain" description="Methyltransferase" evidence="3">
    <location>
        <begin position="36"/>
        <end position="138"/>
    </location>
</feature>
<dbReference type="Pfam" id="PF13847">
    <property type="entry name" value="Methyltransf_31"/>
    <property type="match status" value="1"/>
</dbReference>
<sequence length="256" mass="29192">MKKLNHWESGDYYDKASCASKVDHPGMKLLHSLVSDGSVVVDLGCGEGTRLHLLVEHKMVRRAIGIDISKTAILRAKKKYKNFEFIKANLENLPLYDSFADLVYSAFVLEHTDNTKKVLGEAIRISRKGGDIVLIAPNYGAPNRSSPPYRGSRIGKLMIGFVNDIFYFGSKLKWLKTIPIMEKYDIDYDVTVEPYIKSLISFLRHKNIKVVFWDTCWSEELSGAKLHQKIFRLLASRGVYPFNYWGPHLIVHGVKI</sequence>
<dbReference type="PANTHER" id="PTHR44942">
    <property type="entry name" value="METHYLTRANSF_11 DOMAIN-CONTAINING PROTEIN"/>
    <property type="match status" value="1"/>
</dbReference>
<keyword evidence="2" id="KW-0808">Transferase</keyword>
<evidence type="ECO:0000256" key="1">
    <source>
        <dbReference type="ARBA" id="ARBA00022603"/>
    </source>
</evidence>
<comment type="caution">
    <text evidence="4">The sequence shown here is derived from an EMBL/GenBank/DDBJ whole genome shotgun (WGS) entry which is preliminary data.</text>
</comment>
<dbReference type="GO" id="GO:0008168">
    <property type="term" value="F:methyltransferase activity"/>
    <property type="evidence" value="ECO:0007669"/>
    <property type="project" value="UniProtKB-KW"/>
</dbReference>
<dbReference type="InterPro" id="IPR029063">
    <property type="entry name" value="SAM-dependent_MTases_sf"/>
</dbReference>
<dbReference type="Proteomes" id="UP000178870">
    <property type="component" value="Unassembled WGS sequence"/>
</dbReference>
<accession>A0A1F7YVD3</accession>
<reference evidence="4 5" key="1">
    <citation type="journal article" date="2016" name="Nat. Commun.">
        <title>Thousands of microbial genomes shed light on interconnected biogeochemical processes in an aquifer system.</title>
        <authorList>
            <person name="Anantharaman K."/>
            <person name="Brown C.T."/>
            <person name="Hug L.A."/>
            <person name="Sharon I."/>
            <person name="Castelle C.J."/>
            <person name="Probst A.J."/>
            <person name="Thomas B.C."/>
            <person name="Singh A."/>
            <person name="Wilkins M.J."/>
            <person name="Karaoz U."/>
            <person name="Brodie E.L."/>
            <person name="Williams K.H."/>
            <person name="Hubbard S.S."/>
            <person name="Banfield J.F."/>
        </authorList>
    </citation>
    <scope>NUCLEOTIDE SEQUENCE [LARGE SCALE GENOMIC DNA]</scope>
</reference>
<dbReference type="AlphaFoldDB" id="A0A1F7YVD3"/>
<dbReference type="CDD" id="cd02440">
    <property type="entry name" value="AdoMet_MTases"/>
    <property type="match status" value="1"/>
</dbReference>
<dbReference type="Gene3D" id="3.40.50.150">
    <property type="entry name" value="Vaccinia Virus protein VP39"/>
    <property type="match status" value="1"/>
</dbReference>
<dbReference type="PANTHER" id="PTHR44942:SF4">
    <property type="entry name" value="METHYLTRANSFERASE TYPE 11 DOMAIN-CONTAINING PROTEIN"/>
    <property type="match status" value="1"/>
</dbReference>
<dbReference type="InterPro" id="IPR051052">
    <property type="entry name" value="Diverse_substrate_MTase"/>
</dbReference>
<protein>
    <recommendedName>
        <fullName evidence="3">Methyltransferase domain-containing protein</fullName>
    </recommendedName>
</protein>
<proteinExistence type="predicted"/>
<evidence type="ECO:0000313" key="4">
    <source>
        <dbReference type="EMBL" id="OGM31296.1"/>
    </source>
</evidence>
<evidence type="ECO:0000259" key="3">
    <source>
        <dbReference type="Pfam" id="PF13847"/>
    </source>
</evidence>
<dbReference type="InterPro" id="IPR025714">
    <property type="entry name" value="Methyltranfer_dom"/>
</dbReference>
<dbReference type="SUPFAM" id="SSF53335">
    <property type="entry name" value="S-adenosyl-L-methionine-dependent methyltransferases"/>
    <property type="match status" value="1"/>
</dbReference>